<proteinExistence type="predicted"/>
<reference evidence="1 2" key="1">
    <citation type="submission" date="2018-12" db="EMBL/GenBank/DDBJ databases">
        <title>Marinifilum JC070 sp. nov., a marine bacterium isolated from Yongle Blue Hole in the South China Sea.</title>
        <authorList>
            <person name="Fu T."/>
        </authorList>
    </citation>
    <scope>NUCLEOTIDE SEQUENCE [LARGE SCALE GENOMIC DNA]</scope>
    <source>
        <strain evidence="1 2">JC070</strain>
    </source>
</reference>
<evidence type="ECO:0000313" key="1">
    <source>
        <dbReference type="EMBL" id="NOU59605.1"/>
    </source>
</evidence>
<protein>
    <recommendedName>
        <fullName evidence="3">TonB C-terminal domain-containing protein</fullName>
    </recommendedName>
</protein>
<sequence>MKRLIKILTIILLPLSGYATGQVGDILIYKGDTLKLFANPLEEYFEKKQKRTINEYELKWTSTACYRGYQATWELTNDSLFLVRIQKGCYSKNPEYFNLKEEFGTERVFAHWFTGNTLAPKGKLIQYFHSGYDSLYEKELTFSFTSGILTEQIEYDNSKSYKSVFTENQDSLRNFIYTNINWNLVPNLENKKARVFISIKSGEKLKPDSIVILRGLKNELLNQEALRVVNLIPEWDVYYRHGKVYRMGWTIPIVFSEENRKKYAR</sequence>
<name>A0ABX1WU18_9BACT</name>
<comment type="caution">
    <text evidence="1">The sequence shown here is derived from an EMBL/GenBank/DDBJ whole genome shotgun (WGS) entry which is preliminary data.</text>
</comment>
<accession>A0ABX1WU18</accession>
<gene>
    <name evidence="1" type="ORF">ELS83_07220</name>
</gene>
<evidence type="ECO:0008006" key="3">
    <source>
        <dbReference type="Google" id="ProtNLM"/>
    </source>
</evidence>
<dbReference type="RefSeq" id="WP_171594882.1">
    <property type="nucleotide sequence ID" value="NZ_RZNH01000009.1"/>
</dbReference>
<dbReference type="EMBL" id="RZNH01000009">
    <property type="protein sequence ID" value="NOU59605.1"/>
    <property type="molecule type" value="Genomic_DNA"/>
</dbReference>
<evidence type="ECO:0000313" key="2">
    <source>
        <dbReference type="Proteomes" id="UP000732105"/>
    </source>
</evidence>
<keyword evidence="2" id="KW-1185">Reference proteome</keyword>
<dbReference type="Proteomes" id="UP000732105">
    <property type="component" value="Unassembled WGS sequence"/>
</dbReference>
<organism evidence="1 2">
    <name type="scientific">Marinifilum caeruleilacunae</name>
    <dbReference type="NCBI Taxonomy" id="2499076"/>
    <lineage>
        <taxon>Bacteria</taxon>
        <taxon>Pseudomonadati</taxon>
        <taxon>Bacteroidota</taxon>
        <taxon>Bacteroidia</taxon>
        <taxon>Marinilabiliales</taxon>
        <taxon>Marinifilaceae</taxon>
    </lineage>
</organism>